<name>A0A9J6H294_HAELO</name>
<evidence type="ECO:0000313" key="3">
    <source>
        <dbReference type="Proteomes" id="UP000821853"/>
    </source>
</evidence>
<accession>A0A9J6H294</accession>
<dbReference type="EMBL" id="JABSTR010000011">
    <property type="protein sequence ID" value="KAH9381435.1"/>
    <property type="molecule type" value="Genomic_DNA"/>
</dbReference>
<protein>
    <submittedName>
        <fullName evidence="2">Uncharacterized protein</fullName>
    </submittedName>
</protein>
<evidence type="ECO:0000313" key="2">
    <source>
        <dbReference type="EMBL" id="KAH9381435.1"/>
    </source>
</evidence>
<proteinExistence type="predicted"/>
<keyword evidence="3" id="KW-1185">Reference proteome</keyword>
<feature type="region of interest" description="Disordered" evidence="1">
    <location>
        <begin position="1"/>
        <end position="20"/>
    </location>
</feature>
<dbReference type="VEuPathDB" id="VectorBase:HLOH_057521"/>
<feature type="compositionally biased region" description="Basic residues" evidence="1">
    <location>
        <begin position="228"/>
        <end position="287"/>
    </location>
</feature>
<reference evidence="2 3" key="1">
    <citation type="journal article" date="2020" name="Cell">
        <title>Large-Scale Comparative Analyses of Tick Genomes Elucidate Their Genetic Diversity and Vector Capacities.</title>
        <authorList>
            <consortium name="Tick Genome and Microbiome Consortium (TIGMIC)"/>
            <person name="Jia N."/>
            <person name="Wang J."/>
            <person name="Shi W."/>
            <person name="Du L."/>
            <person name="Sun Y."/>
            <person name="Zhan W."/>
            <person name="Jiang J.F."/>
            <person name="Wang Q."/>
            <person name="Zhang B."/>
            <person name="Ji P."/>
            <person name="Bell-Sakyi L."/>
            <person name="Cui X.M."/>
            <person name="Yuan T.T."/>
            <person name="Jiang B.G."/>
            <person name="Yang W.F."/>
            <person name="Lam T.T."/>
            <person name="Chang Q.C."/>
            <person name="Ding S.J."/>
            <person name="Wang X.J."/>
            <person name="Zhu J.G."/>
            <person name="Ruan X.D."/>
            <person name="Zhao L."/>
            <person name="Wei J.T."/>
            <person name="Ye R.Z."/>
            <person name="Que T.C."/>
            <person name="Du C.H."/>
            <person name="Zhou Y.H."/>
            <person name="Cheng J.X."/>
            <person name="Dai P.F."/>
            <person name="Guo W.B."/>
            <person name="Han X.H."/>
            <person name="Huang E.J."/>
            <person name="Li L.F."/>
            <person name="Wei W."/>
            <person name="Gao Y.C."/>
            <person name="Liu J.Z."/>
            <person name="Shao H.Z."/>
            <person name="Wang X."/>
            <person name="Wang C.C."/>
            <person name="Yang T.C."/>
            <person name="Huo Q.B."/>
            <person name="Li W."/>
            <person name="Chen H.Y."/>
            <person name="Chen S.E."/>
            <person name="Zhou L.G."/>
            <person name="Ni X.B."/>
            <person name="Tian J.H."/>
            <person name="Sheng Y."/>
            <person name="Liu T."/>
            <person name="Pan Y.S."/>
            <person name="Xia L.Y."/>
            <person name="Li J."/>
            <person name="Zhao F."/>
            <person name="Cao W.C."/>
        </authorList>
    </citation>
    <scope>NUCLEOTIDE SEQUENCE [LARGE SCALE GENOMIC DNA]</scope>
    <source>
        <strain evidence="2">HaeL-2018</strain>
    </source>
</reference>
<evidence type="ECO:0000256" key="1">
    <source>
        <dbReference type="SAM" id="MobiDB-lite"/>
    </source>
</evidence>
<sequence>MSERVKASVRRRGGGGGGGVVSSPVILAKGEALPVCMDVSPDSTPTQGATSVPMYAYVPRPLVRLRSRVIHPHRILSAQYLPKCQNATVPRISSLFTAGLKNRMRQLQERNMLFQIPSRVQCERKDETTADTRGPEILYLPPFTSPHTHRVKTCAHLEREPRMVRSGGSQVSVRRRRARVLAGRGVRGAAHRLSPHAAQVPAMRLHRTAGAHGHACGVLVRRVVVAPRGRRGGRRRRHGGGHRRRGHPGRRHRAHRHRGSRRRRRRRRGHAAHRRHLRAPGGRRRQAAVHPLLPYSQTPAGTAVEVGDGAHYNALREEMSQEEKRTLPT</sequence>
<gene>
    <name evidence="2" type="ORF">HPB48_008985</name>
</gene>
<dbReference type="Proteomes" id="UP000821853">
    <property type="component" value="Chromosome 9"/>
</dbReference>
<feature type="region of interest" description="Disordered" evidence="1">
    <location>
        <begin position="227"/>
        <end position="289"/>
    </location>
</feature>
<dbReference type="AlphaFoldDB" id="A0A9J6H294"/>
<comment type="caution">
    <text evidence="2">The sequence shown here is derived from an EMBL/GenBank/DDBJ whole genome shotgun (WGS) entry which is preliminary data.</text>
</comment>
<organism evidence="2 3">
    <name type="scientific">Haemaphysalis longicornis</name>
    <name type="common">Bush tick</name>
    <dbReference type="NCBI Taxonomy" id="44386"/>
    <lineage>
        <taxon>Eukaryota</taxon>
        <taxon>Metazoa</taxon>
        <taxon>Ecdysozoa</taxon>
        <taxon>Arthropoda</taxon>
        <taxon>Chelicerata</taxon>
        <taxon>Arachnida</taxon>
        <taxon>Acari</taxon>
        <taxon>Parasitiformes</taxon>
        <taxon>Ixodida</taxon>
        <taxon>Ixodoidea</taxon>
        <taxon>Ixodidae</taxon>
        <taxon>Haemaphysalinae</taxon>
        <taxon>Haemaphysalis</taxon>
    </lineage>
</organism>